<keyword evidence="2" id="KW-1185">Reference proteome</keyword>
<gene>
    <name evidence="1" type="ORF">B456_009G218700</name>
</gene>
<dbReference type="AlphaFoldDB" id="A0A0D2TP38"/>
<dbReference type="Gramene" id="KJB58619">
    <property type="protein sequence ID" value="KJB58619"/>
    <property type="gene ID" value="B456_009G218700"/>
</dbReference>
<evidence type="ECO:0000313" key="1">
    <source>
        <dbReference type="EMBL" id="KJB58619.1"/>
    </source>
</evidence>
<protein>
    <submittedName>
        <fullName evidence="1">Uncharacterized protein</fullName>
    </submittedName>
</protein>
<sequence>MELLFPLLLPSQNESFNHPVSIANIICKLCLPLFDQIAPNTIDALFDSFLKPKKSETIKPASSYQTFNFLNLFLI</sequence>
<evidence type="ECO:0000313" key="2">
    <source>
        <dbReference type="Proteomes" id="UP000032304"/>
    </source>
</evidence>
<organism evidence="1 2">
    <name type="scientific">Gossypium raimondii</name>
    <name type="common">Peruvian cotton</name>
    <name type="synonym">Gossypium klotzschianum subsp. raimondii</name>
    <dbReference type="NCBI Taxonomy" id="29730"/>
    <lineage>
        <taxon>Eukaryota</taxon>
        <taxon>Viridiplantae</taxon>
        <taxon>Streptophyta</taxon>
        <taxon>Embryophyta</taxon>
        <taxon>Tracheophyta</taxon>
        <taxon>Spermatophyta</taxon>
        <taxon>Magnoliopsida</taxon>
        <taxon>eudicotyledons</taxon>
        <taxon>Gunneridae</taxon>
        <taxon>Pentapetalae</taxon>
        <taxon>rosids</taxon>
        <taxon>malvids</taxon>
        <taxon>Malvales</taxon>
        <taxon>Malvaceae</taxon>
        <taxon>Malvoideae</taxon>
        <taxon>Gossypium</taxon>
    </lineage>
</organism>
<dbReference type="EMBL" id="CM001748">
    <property type="protein sequence ID" value="KJB58619.1"/>
    <property type="molecule type" value="Genomic_DNA"/>
</dbReference>
<name>A0A0D2TP38_GOSRA</name>
<accession>A0A0D2TP38</accession>
<reference evidence="1 2" key="1">
    <citation type="journal article" date="2012" name="Nature">
        <title>Repeated polyploidization of Gossypium genomes and the evolution of spinnable cotton fibres.</title>
        <authorList>
            <person name="Paterson A.H."/>
            <person name="Wendel J.F."/>
            <person name="Gundlach H."/>
            <person name="Guo H."/>
            <person name="Jenkins J."/>
            <person name="Jin D."/>
            <person name="Llewellyn D."/>
            <person name="Showmaker K.C."/>
            <person name="Shu S."/>
            <person name="Udall J."/>
            <person name="Yoo M.J."/>
            <person name="Byers R."/>
            <person name="Chen W."/>
            <person name="Doron-Faigenboim A."/>
            <person name="Duke M.V."/>
            <person name="Gong L."/>
            <person name="Grimwood J."/>
            <person name="Grover C."/>
            <person name="Grupp K."/>
            <person name="Hu G."/>
            <person name="Lee T.H."/>
            <person name="Li J."/>
            <person name="Lin L."/>
            <person name="Liu T."/>
            <person name="Marler B.S."/>
            <person name="Page J.T."/>
            <person name="Roberts A.W."/>
            <person name="Romanel E."/>
            <person name="Sanders W.S."/>
            <person name="Szadkowski E."/>
            <person name="Tan X."/>
            <person name="Tang H."/>
            <person name="Xu C."/>
            <person name="Wang J."/>
            <person name="Wang Z."/>
            <person name="Zhang D."/>
            <person name="Zhang L."/>
            <person name="Ashrafi H."/>
            <person name="Bedon F."/>
            <person name="Bowers J.E."/>
            <person name="Brubaker C.L."/>
            <person name="Chee P.W."/>
            <person name="Das S."/>
            <person name="Gingle A.R."/>
            <person name="Haigler C.H."/>
            <person name="Harker D."/>
            <person name="Hoffmann L.V."/>
            <person name="Hovav R."/>
            <person name="Jones D.C."/>
            <person name="Lemke C."/>
            <person name="Mansoor S."/>
            <person name="ur Rahman M."/>
            <person name="Rainville L.N."/>
            <person name="Rambani A."/>
            <person name="Reddy U.K."/>
            <person name="Rong J.K."/>
            <person name="Saranga Y."/>
            <person name="Scheffler B.E."/>
            <person name="Scheffler J.A."/>
            <person name="Stelly D.M."/>
            <person name="Triplett B.A."/>
            <person name="Van Deynze A."/>
            <person name="Vaslin M.F."/>
            <person name="Waghmare V.N."/>
            <person name="Walford S.A."/>
            <person name="Wright R.J."/>
            <person name="Zaki E.A."/>
            <person name="Zhang T."/>
            <person name="Dennis E.S."/>
            <person name="Mayer K.F."/>
            <person name="Peterson D.G."/>
            <person name="Rokhsar D.S."/>
            <person name="Wang X."/>
            <person name="Schmutz J."/>
        </authorList>
    </citation>
    <scope>NUCLEOTIDE SEQUENCE [LARGE SCALE GENOMIC DNA]</scope>
</reference>
<proteinExistence type="predicted"/>
<dbReference type="Proteomes" id="UP000032304">
    <property type="component" value="Chromosome 9"/>
</dbReference>